<feature type="region of interest" description="Disordered" evidence="1">
    <location>
        <begin position="76"/>
        <end position="98"/>
    </location>
</feature>
<feature type="region of interest" description="Disordered" evidence="1">
    <location>
        <begin position="1"/>
        <end position="20"/>
    </location>
</feature>
<feature type="compositionally biased region" description="Basic residues" evidence="1">
    <location>
        <begin position="11"/>
        <end position="20"/>
    </location>
</feature>
<name>A0A067KIP9_JATCU</name>
<evidence type="ECO:0000313" key="2">
    <source>
        <dbReference type="EMBL" id="KDP35997.1"/>
    </source>
</evidence>
<dbReference type="Proteomes" id="UP000027138">
    <property type="component" value="Unassembled WGS sequence"/>
</dbReference>
<dbReference type="EMBL" id="KK914461">
    <property type="protein sequence ID" value="KDP35997.1"/>
    <property type="molecule type" value="Genomic_DNA"/>
</dbReference>
<accession>A0A067KIP9</accession>
<dbReference type="AlphaFoldDB" id="A0A067KIP9"/>
<sequence>MVISPLEPSRRNWRKKDTRKTKRSLLEVSSLAVSAGNGSISAKQGYKWLPLIVLSNLELWLADLVARGRRLEERWRRSCREEEEEEKKERRKAVSREF</sequence>
<gene>
    <name evidence="2" type="ORF">JCGZ_08392</name>
</gene>
<evidence type="ECO:0000313" key="3">
    <source>
        <dbReference type="Proteomes" id="UP000027138"/>
    </source>
</evidence>
<reference evidence="2 3" key="1">
    <citation type="journal article" date="2014" name="PLoS ONE">
        <title>Global Analysis of Gene Expression Profiles in Physic Nut (Jatropha curcas L.) Seedlings Exposed to Salt Stress.</title>
        <authorList>
            <person name="Zhang L."/>
            <person name="Zhang C."/>
            <person name="Wu P."/>
            <person name="Chen Y."/>
            <person name="Li M."/>
            <person name="Jiang H."/>
            <person name="Wu G."/>
        </authorList>
    </citation>
    <scope>NUCLEOTIDE SEQUENCE [LARGE SCALE GENOMIC DNA]</scope>
    <source>
        <strain evidence="3">cv. GZQX0401</strain>
        <tissue evidence="2">Young leaves</tissue>
    </source>
</reference>
<organism evidence="2 3">
    <name type="scientific">Jatropha curcas</name>
    <name type="common">Barbados nut</name>
    <dbReference type="NCBI Taxonomy" id="180498"/>
    <lineage>
        <taxon>Eukaryota</taxon>
        <taxon>Viridiplantae</taxon>
        <taxon>Streptophyta</taxon>
        <taxon>Embryophyta</taxon>
        <taxon>Tracheophyta</taxon>
        <taxon>Spermatophyta</taxon>
        <taxon>Magnoliopsida</taxon>
        <taxon>eudicotyledons</taxon>
        <taxon>Gunneridae</taxon>
        <taxon>Pentapetalae</taxon>
        <taxon>rosids</taxon>
        <taxon>fabids</taxon>
        <taxon>Malpighiales</taxon>
        <taxon>Euphorbiaceae</taxon>
        <taxon>Crotonoideae</taxon>
        <taxon>Jatropheae</taxon>
        <taxon>Jatropha</taxon>
    </lineage>
</organism>
<proteinExistence type="predicted"/>
<evidence type="ECO:0000256" key="1">
    <source>
        <dbReference type="SAM" id="MobiDB-lite"/>
    </source>
</evidence>
<protein>
    <submittedName>
        <fullName evidence="2">Uncharacterized protein</fullName>
    </submittedName>
</protein>
<keyword evidence="3" id="KW-1185">Reference proteome</keyword>